<dbReference type="EMBL" id="JRRC01277821">
    <property type="protein sequence ID" value="KHG02580.1"/>
    <property type="molecule type" value="Genomic_DNA"/>
</dbReference>
<dbReference type="Proteomes" id="UP000032142">
    <property type="component" value="Unassembled WGS sequence"/>
</dbReference>
<sequence length="34" mass="3765">MQHDCVSPVAHKGLQFRQVHGLAHGRVAWPCDPS</sequence>
<organism evidence="1 2">
    <name type="scientific">Gossypium arboreum</name>
    <name type="common">Tree cotton</name>
    <name type="synonym">Gossypium nanking</name>
    <dbReference type="NCBI Taxonomy" id="29729"/>
    <lineage>
        <taxon>Eukaryota</taxon>
        <taxon>Viridiplantae</taxon>
        <taxon>Streptophyta</taxon>
        <taxon>Embryophyta</taxon>
        <taxon>Tracheophyta</taxon>
        <taxon>Spermatophyta</taxon>
        <taxon>Magnoliopsida</taxon>
        <taxon>eudicotyledons</taxon>
        <taxon>Gunneridae</taxon>
        <taxon>Pentapetalae</taxon>
        <taxon>rosids</taxon>
        <taxon>malvids</taxon>
        <taxon>Malvales</taxon>
        <taxon>Malvaceae</taxon>
        <taxon>Malvoideae</taxon>
        <taxon>Gossypium</taxon>
    </lineage>
</organism>
<protein>
    <submittedName>
        <fullName evidence="1">Uncharacterized protein</fullName>
    </submittedName>
</protein>
<proteinExistence type="predicted"/>
<name>A0A0B0MP75_GOSAR</name>
<gene>
    <name evidence="1" type="ORF">F383_24593</name>
</gene>
<comment type="caution">
    <text evidence="1">The sequence shown here is derived from an EMBL/GenBank/DDBJ whole genome shotgun (WGS) entry which is preliminary data.</text>
</comment>
<keyword evidence="2" id="KW-1185">Reference proteome</keyword>
<dbReference type="AlphaFoldDB" id="A0A0B0MP75"/>
<reference evidence="2" key="1">
    <citation type="submission" date="2014-09" db="EMBL/GenBank/DDBJ databases">
        <authorList>
            <person name="Mudge J."/>
            <person name="Ramaraj T."/>
            <person name="Lindquist I.E."/>
            <person name="Bharti A.K."/>
            <person name="Sundararajan A."/>
            <person name="Cameron C.T."/>
            <person name="Woodward J.E."/>
            <person name="May G.D."/>
            <person name="Brubaker C."/>
            <person name="Broadhvest J."/>
            <person name="Wilkins T.A."/>
        </authorList>
    </citation>
    <scope>NUCLEOTIDE SEQUENCE</scope>
    <source>
        <strain evidence="2">cv. AKA8401</strain>
    </source>
</reference>
<evidence type="ECO:0000313" key="1">
    <source>
        <dbReference type="EMBL" id="KHG02580.1"/>
    </source>
</evidence>
<accession>A0A0B0MP75</accession>
<evidence type="ECO:0000313" key="2">
    <source>
        <dbReference type="Proteomes" id="UP000032142"/>
    </source>
</evidence>